<accession>A0A0A9B9X6</accession>
<dbReference type="EMBL" id="GBRH01238907">
    <property type="protein sequence ID" value="JAD58988.1"/>
    <property type="molecule type" value="Transcribed_RNA"/>
</dbReference>
<sequence length="37" mass="4198">MNLSELDQVNNRACMPVAEHLQVPENKCTPISMLEIE</sequence>
<proteinExistence type="predicted"/>
<name>A0A0A9B9X6_ARUDO</name>
<reference evidence="1" key="2">
    <citation type="journal article" date="2015" name="Data Brief">
        <title>Shoot transcriptome of the giant reed, Arundo donax.</title>
        <authorList>
            <person name="Barrero R.A."/>
            <person name="Guerrero F.D."/>
            <person name="Moolhuijzen P."/>
            <person name="Goolsby J.A."/>
            <person name="Tidwell J."/>
            <person name="Bellgard S.E."/>
            <person name="Bellgard M.I."/>
        </authorList>
    </citation>
    <scope>NUCLEOTIDE SEQUENCE</scope>
    <source>
        <tissue evidence="1">Shoot tissue taken approximately 20 cm above the soil surface</tissue>
    </source>
</reference>
<evidence type="ECO:0000313" key="1">
    <source>
        <dbReference type="EMBL" id="JAD58988.1"/>
    </source>
</evidence>
<reference evidence="1" key="1">
    <citation type="submission" date="2014-09" db="EMBL/GenBank/DDBJ databases">
        <authorList>
            <person name="Magalhaes I.L.F."/>
            <person name="Oliveira U."/>
            <person name="Santos F.R."/>
            <person name="Vidigal T.H.D.A."/>
            <person name="Brescovit A.D."/>
            <person name="Santos A.J."/>
        </authorList>
    </citation>
    <scope>NUCLEOTIDE SEQUENCE</scope>
    <source>
        <tissue evidence="1">Shoot tissue taken approximately 20 cm above the soil surface</tissue>
    </source>
</reference>
<dbReference type="AlphaFoldDB" id="A0A0A9B9X6"/>
<organism evidence="1">
    <name type="scientific">Arundo donax</name>
    <name type="common">Giant reed</name>
    <name type="synonym">Donax arundinaceus</name>
    <dbReference type="NCBI Taxonomy" id="35708"/>
    <lineage>
        <taxon>Eukaryota</taxon>
        <taxon>Viridiplantae</taxon>
        <taxon>Streptophyta</taxon>
        <taxon>Embryophyta</taxon>
        <taxon>Tracheophyta</taxon>
        <taxon>Spermatophyta</taxon>
        <taxon>Magnoliopsida</taxon>
        <taxon>Liliopsida</taxon>
        <taxon>Poales</taxon>
        <taxon>Poaceae</taxon>
        <taxon>PACMAD clade</taxon>
        <taxon>Arundinoideae</taxon>
        <taxon>Arundineae</taxon>
        <taxon>Arundo</taxon>
    </lineage>
</organism>
<protein>
    <submittedName>
        <fullName evidence="1">Uncharacterized protein</fullName>
    </submittedName>
</protein>